<evidence type="ECO:0000313" key="3">
    <source>
        <dbReference type="EMBL" id="CAI9105929.1"/>
    </source>
</evidence>
<accession>A0AAV1DDH9</accession>
<evidence type="ECO:0000313" key="4">
    <source>
        <dbReference type="Proteomes" id="UP001161247"/>
    </source>
</evidence>
<sequence length="558" mass="62004">MAGTRDATPMAYDKAKAATHGVKPEDIDFLQPYKEYVMLPFNQSSRHFTLGPNFPSVLENLKEFIPMLNPDDAYYKYENPCKFDNFDRIWVCPWSDKPETQEAFVQLYRELEPKYGDTWRMAGIYDSLKFCTIGFGESRDFVEAVLGFWSGTSNVFCFPWGPMTPTLLDVCVITGLPAIVTVAVDGNVKDDDAAAAVVGQPMSYGHFISENKGKIRLTAGEQMNSAEAALAMLYHCLHETRHNQGSTLCGPTWLLHFWLYMYFPSLKQEGIFPVGNGEPLCLGVQQFNKPTFNGMQAFKIVFESIPDVVVMVRQLSQDWWHKSFDDICHSVTESGKWNNTGLFGLTSVWSHLLSARDIFYGSKSLQSQNVGADMHAEYYPANMVARQFEFAQSVPHFEVSCRNTGRLGREKLTMENLVIVHGSDEESDSQESDKGSVASGVSIAAIKAMSETEEVYGTRYNQLKTLLSAIQTSLVDDSMAAAIGLISTEAAQKEIECQTVGTASNSPTTMDQARPEQPEVVSTARRNVVSEGALQEVPPNDQEPLEVTPLQSIPASPP</sequence>
<dbReference type="AlphaFoldDB" id="A0AAV1DDH9"/>
<dbReference type="Pfam" id="PF10536">
    <property type="entry name" value="PMD"/>
    <property type="match status" value="1"/>
</dbReference>
<evidence type="ECO:0000256" key="1">
    <source>
        <dbReference type="SAM" id="MobiDB-lite"/>
    </source>
</evidence>
<gene>
    <name evidence="3" type="ORF">OLC1_LOCUS14526</name>
</gene>
<keyword evidence="4" id="KW-1185">Reference proteome</keyword>
<feature type="domain" description="Aminotransferase-like plant mobile" evidence="2">
    <location>
        <begin position="215"/>
        <end position="398"/>
    </location>
</feature>
<reference evidence="3" key="1">
    <citation type="submission" date="2023-03" db="EMBL/GenBank/DDBJ databases">
        <authorList>
            <person name="Julca I."/>
        </authorList>
    </citation>
    <scope>NUCLEOTIDE SEQUENCE</scope>
</reference>
<evidence type="ECO:0000259" key="2">
    <source>
        <dbReference type="Pfam" id="PF10536"/>
    </source>
</evidence>
<organism evidence="3 4">
    <name type="scientific">Oldenlandia corymbosa var. corymbosa</name>
    <dbReference type="NCBI Taxonomy" id="529605"/>
    <lineage>
        <taxon>Eukaryota</taxon>
        <taxon>Viridiplantae</taxon>
        <taxon>Streptophyta</taxon>
        <taxon>Embryophyta</taxon>
        <taxon>Tracheophyta</taxon>
        <taxon>Spermatophyta</taxon>
        <taxon>Magnoliopsida</taxon>
        <taxon>eudicotyledons</taxon>
        <taxon>Gunneridae</taxon>
        <taxon>Pentapetalae</taxon>
        <taxon>asterids</taxon>
        <taxon>lamiids</taxon>
        <taxon>Gentianales</taxon>
        <taxon>Rubiaceae</taxon>
        <taxon>Rubioideae</taxon>
        <taxon>Spermacoceae</taxon>
        <taxon>Hedyotis-Oldenlandia complex</taxon>
        <taxon>Oldenlandia</taxon>
    </lineage>
</organism>
<dbReference type="EMBL" id="OX459122">
    <property type="protein sequence ID" value="CAI9105929.1"/>
    <property type="molecule type" value="Genomic_DNA"/>
</dbReference>
<name>A0AAV1DDH9_OLDCO</name>
<dbReference type="GO" id="GO:0010073">
    <property type="term" value="P:meristem maintenance"/>
    <property type="evidence" value="ECO:0007669"/>
    <property type="project" value="InterPro"/>
</dbReference>
<dbReference type="PANTHER" id="PTHR46033:SF1">
    <property type="entry name" value="PROTEIN MAIN-LIKE 2"/>
    <property type="match status" value="1"/>
</dbReference>
<feature type="compositionally biased region" description="Polar residues" evidence="1">
    <location>
        <begin position="501"/>
        <end position="511"/>
    </location>
</feature>
<feature type="region of interest" description="Disordered" evidence="1">
    <location>
        <begin position="501"/>
        <end position="558"/>
    </location>
</feature>
<protein>
    <submittedName>
        <fullName evidence="3">OLC1v1004966C1</fullName>
    </submittedName>
</protein>
<feature type="compositionally biased region" description="Polar residues" evidence="1">
    <location>
        <begin position="549"/>
        <end position="558"/>
    </location>
</feature>
<dbReference type="Proteomes" id="UP001161247">
    <property type="component" value="Chromosome 5"/>
</dbReference>
<proteinExistence type="predicted"/>
<dbReference type="InterPro" id="IPR019557">
    <property type="entry name" value="AminoTfrase-like_pln_mobile"/>
</dbReference>
<dbReference type="InterPro" id="IPR044824">
    <property type="entry name" value="MAIN-like"/>
</dbReference>
<dbReference type="PANTHER" id="PTHR46033">
    <property type="entry name" value="PROTEIN MAIN-LIKE 2"/>
    <property type="match status" value="1"/>
</dbReference>